<organism evidence="2 3">
    <name type="scientific">Nonomuraea typhae</name>
    <dbReference type="NCBI Taxonomy" id="2603600"/>
    <lineage>
        <taxon>Bacteria</taxon>
        <taxon>Bacillati</taxon>
        <taxon>Actinomycetota</taxon>
        <taxon>Actinomycetes</taxon>
        <taxon>Streptosporangiales</taxon>
        <taxon>Streptosporangiaceae</taxon>
        <taxon>Nonomuraea</taxon>
    </lineage>
</organism>
<feature type="region of interest" description="Disordered" evidence="1">
    <location>
        <begin position="398"/>
        <end position="520"/>
    </location>
</feature>
<feature type="non-terminal residue" evidence="2">
    <location>
        <position position="1"/>
    </location>
</feature>
<evidence type="ECO:0008006" key="4">
    <source>
        <dbReference type="Google" id="ProtNLM"/>
    </source>
</evidence>
<feature type="compositionally biased region" description="Basic and acidic residues" evidence="1">
    <location>
        <begin position="122"/>
        <end position="132"/>
    </location>
</feature>
<reference evidence="2 3" key="1">
    <citation type="submission" date="2024-10" db="EMBL/GenBank/DDBJ databases">
        <title>The Natural Products Discovery Center: Release of the First 8490 Sequenced Strains for Exploring Actinobacteria Biosynthetic Diversity.</title>
        <authorList>
            <person name="Kalkreuter E."/>
            <person name="Kautsar S.A."/>
            <person name="Yang D."/>
            <person name="Bader C.D."/>
            <person name="Teijaro C.N."/>
            <person name="Fluegel L."/>
            <person name="Davis C.M."/>
            <person name="Simpson J.R."/>
            <person name="Lauterbach L."/>
            <person name="Steele A.D."/>
            <person name="Gui C."/>
            <person name="Meng S."/>
            <person name="Li G."/>
            <person name="Viehrig K."/>
            <person name="Ye F."/>
            <person name="Su P."/>
            <person name="Kiefer A.F."/>
            <person name="Nichols A."/>
            <person name="Cepeda A.J."/>
            <person name="Yan W."/>
            <person name="Fan B."/>
            <person name="Jiang Y."/>
            <person name="Adhikari A."/>
            <person name="Zheng C.-J."/>
            <person name="Schuster L."/>
            <person name="Cowan T.M."/>
            <person name="Smanski M.J."/>
            <person name="Chevrette M.G."/>
            <person name="De Carvalho L.P.S."/>
            <person name="Shen B."/>
        </authorList>
    </citation>
    <scope>NUCLEOTIDE SEQUENCE [LARGE SCALE GENOMIC DNA]</scope>
    <source>
        <strain evidence="2 3">NPDC050545</strain>
    </source>
</reference>
<dbReference type="Proteomes" id="UP001612741">
    <property type="component" value="Unassembled WGS sequence"/>
</dbReference>
<feature type="compositionally biased region" description="Low complexity" evidence="1">
    <location>
        <begin position="473"/>
        <end position="493"/>
    </location>
</feature>
<feature type="compositionally biased region" description="Acidic residues" evidence="1">
    <location>
        <begin position="431"/>
        <end position="453"/>
    </location>
</feature>
<comment type="caution">
    <text evidence="2">The sequence shown here is derived from an EMBL/GenBank/DDBJ whole genome shotgun (WGS) entry which is preliminary data.</text>
</comment>
<gene>
    <name evidence="2" type="ORF">ACIBG2_38725</name>
</gene>
<evidence type="ECO:0000313" key="3">
    <source>
        <dbReference type="Proteomes" id="UP001612741"/>
    </source>
</evidence>
<name>A0ABW7Z629_9ACTN</name>
<sequence>DSDRGPRREGGYRDRDDRGGFDRGPRREGGYDRGPRREGGFDRGPRREGGYERGPRRDGDFERGPRRDDRGPGRTEWSRDDRGPGRTDGFRDERRSRDFEGGGRPFSRDNDGGTRARFGKPGQDEPREREPLPEMAPDITAEELDQEVRDELRSLPGDLADLVARHLVAAERALGEDDPDRAYEHTKVGRRFAARIGVVREAAGIVAYRAGHFAEALSDLRAARRLTGSDAYLPVMADCERGLGRPERALDLVRSPEAERIDRAGRIELAIVESGARRDLGQHDAAVITLQRLPELRDPQPRPWSARLAFAYADALADAGHGEAATDWFARAMAFDEDGETDAAERYAELTGAVIEDVEEDFDLEDGDEADEVSEISEEEVSEAAALAEAGDLLEQQDVPGSAAEEVESEDAEDVAAAGGVEDRQTGETGETGEDVEDVEEAEEAEEAEEVSEADAVPGDVPDSGDVLDSGAEEPAAAVAPAAPGIGPAFIEPDFGDILEEAPEATEPAPAPEGKDKPES</sequence>
<feature type="compositionally biased region" description="Acidic residues" evidence="1">
    <location>
        <begin position="494"/>
        <end position="504"/>
    </location>
</feature>
<keyword evidence="3" id="KW-1185">Reference proteome</keyword>
<feature type="compositionally biased region" description="Acidic residues" evidence="1">
    <location>
        <begin position="405"/>
        <end position="414"/>
    </location>
</feature>
<dbReference type="InterPro" id="IPR011990">
    <property type="entry name" value="TPR-like_helical_dom_sf"/>
</dbReference>
<dbReference type="RefSeq" id="WP_397089162.1">
    <property type="nucleotide sequence ID" value="NZ_JBITGY010000012.1"/>
</dbReference>
<feature type="compositionally biased region" description="Basic and acidic residues" evidence="1">
    <location>
        <begin position="1"/>
        <end position="114"/>
    </location>
</feature>
<dbReference type="SUPFAM" id="SSF48452">
    <property type="entry name" value="TPR-like"/>
    <property type="match status" value="1"/>
</dbReference>
<protein>
    <recommendedName>
        <fullName evidence="4">Tetratricopeptide repeat protein</fullName>
    </recommendedName>
</protein>
<dbReference type="EMBL" id="JBITGY010000012">
    <property type="protein sequence ID" value="MFI6503372.1"/>
    <property type="molecule type" value="Genomic_DNA"/>
</dbReference>
<proteinExistence type="predicted"/>
<evidence type="ECO:0000256" key="1">
    <source>
        <dbReference type="SAM" id="MobiDB-lite"/>
    </source>
</evidence>
<feature type="region of interest" description="Disordered" evidence="1">
    <location>
        <begin position="1"/>
        <end position="138"/>
    </location>
</feature>
<evidence type="ECO:0000313" key="2">
    <source>
        <dbReference type="EMBL" id="MFI6503372.1"/>
    </source>
</evidence>
<accession>A0ABW7Z629</accession>
<dbReference type="Gene3D" id="1.25.40.10">
    <property type="entry name" value="Tetratricopeptide repeat domain"/>
    <property type="match status" value="1"/>
</dbReference>